<protein>
    <submittedName>
        <fullName evidence="9">Carbohydrate ABC transporter permease</fullName>
    </submittedName>
</protein>
<dbReference type="PROSITE" id="PS50928">
    <property type="entry name" value="ABC_TM1"/>
    <property type="match status" value="1"/>
</dbReference>
<comment type="caution">
    <text evidence="9">The sequence shown here is derived from an EMBL/GenBank/DDBJ whole genome shotgun (WGS) entry which is preliminary data.</text>
</comment>
<dbReference type="SUPFAM" id="SSF161098">
    <property type="entry name" value="MetI-like"/>
    <property type="match status" value="1"/>
</dbReference>
<dbReference type="GO" id="GO:0055085">
    <property type="term" value="P:transmembrane transport"/>
    <property type="evidence" value="ECO:0007669"/>
    <property type="project" value="InterPro"/>
</dbReference>
<proteinExistence type="inferred from homology"/>
<evidence type="ECO:0000259" key="8">
    <source>
        <dbReference type="PROSITE" id="PS50928"/>
    </source>
</evidence>
<dbReference type="PANTHER" id="PTHR43744:SF1">
    <property type="entry name" value="BINDING-PROTEIN-DEPENDENT TRANSPORT SYSTEMS INNER MEMBRANE COMPONENT"/>
    <property type="match status" value="1"/>
</dbReference>
<keyword evidence="4 7" id="KW-0812">Transmembrane</keyword>
<evidence type="ECO:0000256" key="6">
    <source>
        <dbReference type="ARBA" id="ARBA00023136"/>
    </source>
</evidence>
<feature type="domain" description="ABC transmembrane type-1" evidence="8">
    <location>
        <begin position="88"/>
        <end position="279"/>
    </location>
</feature>
<feature type="transmembrane region" description="Helical" evidence="7">
    <location>
        <begin position="21"/>
        <end position="43"/>
    </location>
</feature>
<dbReference type="InterPro" id="IPR035906">
    <property type="entry name" value="MetI-like_sf"/>
</dbReference>
<comment type="subcellular location">
    <subcellularLocation>
        <location evidence="1 7">Cell membrane</location>
        <topology evidence="1 7">Multi-pass membrane protein</topology>
    </subcellularLocation>
</comment>
<feature type="transmembrane region" description="Helical" evidence="7">
    <location>
        <begin position="260"/>
        <end position="279"/>
    </location>
</feature>
<evidence type="ECO:0000256" key="5">
    <source>
        <dbReference type="ARBA" id="ARBA00022989"/>
    </source>
</evidence>
<feature type="transmembrane region" description="Helical" evidence="7">
    <location>
        <begin position="157"/>
        <end position="177"/>
    </location>
</feature>
<keyword evidence="5 7" id="KW-1133">Transmembrane helix</keyword>
<sequence length="293" mass="32832">MKKIKNFKAVKINPPKFTWAQLPFLLMVLPIATFMVLPLIYIFNHAFKPFDELIEYPPRFFVRRPTLENLFELFETATTTGIPVSRYLFNSIVITIIVVFLSIFLSTITGFALSKLKFHIKGTISHINTIAMMFVGTAVVIPRYIIIEHLGLVDNFFVHIIPVIAIPVGLFLVKQFIDQIPDEIMDAAKIDGASSWTIYVKIILPLIKPAVATIAILSFQAVWNDASISATYINSDSLKTFAYYMATLASSSNVVAGQGMNAVASLIMFMPNLIIFIFLQSKVMNTMVHSGIK</sequence>
<evidence type="ECO:0000313" key="10">
    <source>
        <dbReference type="Proteomes" id="UP001431532"/>
    </source>
</evidence>
<dbReference type="EMBL" id="JASCXW010000003">
    <property type="protein sequence ID" value="MDI6452282.1"/>
    <property type="molecule type" value="Genomic_DNA"/>
</dbReference>
<dbReference type="AlphaFoldDB" id="A0AAW6U2Z9"/>
<organism evidence="9 10">
    <name type="scientific">Peloplasma aerotolerans</name>
    <dbReference type="NCBI Taxonomy" id="3044389"/>
    <lineage>
        <taxon>Bacteria</taxon>
        <taxon>Bacillati</taxon>
        <taxon>Mycoplasmatota</taxon>
        <taxon>Mollicutes</taxon>
        <taxon>Acholeplasmatales</taxon>
        <taxon>Acholeplasmataceae</taxon>
        <taxon>Peloplasma</taxon>
    </lineage>
</organism>
<feature type="transmembrane region" description="Helical" evidence="7">
    <location>
        <begin position="87"/>
        <end position="113"/>
    </location>
</feature>
<gene>
    <name evidence="9" type="ORF">QJ521_01790</name>
</gene>
<feature type="transmembrane region" description="Helical" evidence="7">
    <location>
        <begin position="198"/>
        <end position="223"/>
    </location>
</feature>
<name>A0AAW6U2Z9_9MOLU</name>
<dbReference type="GO" id="GO:0005886">
    <property type="term" value="C:plasma membrane"/>
    <property type="evidence" value="ECO:0007669"/>
    <property type="project" value="UniProtKB-SubCell"/>
</dbReference>
<keyword evidence="6 7" id="KW-0472">Membrane</keyword>
<evidence type="ECO:0000256" key="3">
    <source>
        <dbReference type="ARBA" id="ARBA00022475"/>
    </source>
</evidence>
<dbReference type="RefSeq" id="WP_282838697.1">
    <property type="nucleotide sequence ID" value="NZ_JASCXW010000003.1"/>
</dbReference>
<evidence type="ECO:0000313" key="9">
    <source>
        <dbReference type="EMBL" id="MDI6452282.1"/>
    </source>
</evidence>
<accession>A0AAW6U2Z9</accession>
<evidence type="ECO:0000256" key="4">
    <source>
        <dbReference type="ARBA" id="ARBA00022692"/>
    </source>
</evidence>
<evidence type="ECO:0000256" key="7">
    <source>
        <dbReference type="RuleBase" id="RU363032"/>
    </source>
</evidence>
<keyword evidence="2 7" id="KW-0813">Transport</keyword>
<comment type="similarity">
    <text evidence="7">Belongs to the binding-protein-dependent transport system permease family.</text>
</comment>
<evidence type="ECO:0000256" key="1">
    <source>
        <dbReference type="ARBA" id="ARBA00004651"/>
    </source>
</evidence>
<evidence type="ECO:0000256" key="2">
    <source>
        <dbReference type="ARBA" id="ARBA00022448"/>
    </source>
</evidence>
<reference evidence="9" key="1">
    <citation type="submission" date="2023-05" db="EMBL/GenBank/DDBJ databases">
        <title>Mariniplasma microaerophilum sp. nov., a novel anaerobic mollicute isolated from terrestrial mud volcano, Taman Peninsula, Russia.</title>
        <authorList>
            <person name="Khomyakova M.A."/>
            <person name="Merkel A.Y."/>
            <person name="Slobodkin A.I."/>
        </authorList>
    </citation>
    <scope>NUCLEOTIDE SEQUENCE</scope>
    <source>
        <strain evidence="9">M4Ah</strain>
    </source>
</reference>
<dbReference type="Proteomes" id="UP001431532">
    <property type="component" value="Unassembled WGS sequence"/>
</dbReference>
<keyword evidence="10" id="KW-1185">Reference proteome</keyword>
<dbReference type="Pfam" id="PF00528">
    <property type="entry name" value="BPD_transp_1"/>
    <property type="match status" value="1"/>
</dbReference>
<dbReference type="PANTHER" id="PTHR43744">
    <property type="entry name" value="ABC TRANSPORTER PERMEASE PROTEIN MG189-RELATED-RELATED"/>
    <property type="match status" value="1"/>
</dbReference>
<dbReference type="CDD" id="cd06261">
    <property type="entry name" value="TM_PBP2"/>
    <property type="match status" value="1"/>
</dbReference>
<dbReference type="Gene3D" id="1.10.3720.10">
    <property type="entry name" value="MetI-like"/>
    <property type="match status" value="1"/>
</dbReference>
<dbReference type="InterPro" id="IPR000515">
    <property type="entry name" value="MetI-like"/>
</dbReference>
<keyword evidence="3" id="KW-1003">Cell membrane</keyword>
<feature type="transmembrane region" description="Helical" evidence="7">
    <location>
        <begin position="125"/>
        <end position="145"/>
    </location>
</feature>